<dbReference type="AlphaFoldDB" id="A0A926D1D7"/>
<dbReference type="EC" id="4.1.1.112" evidence="6"/>
<accession>A0A926D1D7</accession>
<evidence type="ECO:0000313" key="14">
    <source>
        <dbReference type="EMBL" id="MBC8529734.1"/>
    </source>
</evidence>
<keyword evidence="15" id="KW-1185">Reference proteome</keyword>
<proteinExistence type="inferred from homology"/>
<dbReference type="GO" id="GO:0046872">
    <property type="term" value="F:metal ion binding"/>
    <property type="evidence" value="ECO:0007669"/>
    <property type="project" value="UniProtKB-KW"/>
</dbReference>
<evidence type="ECO:0000313" key="15">
    <source>
        <dbReference type="Proteomes" id="UP000654279"/>
    </source>
</evidence>
<keyword evidence="13" id="KW-0479">Metal-binding</keyword>
<dbReference type="PANTHER" id="PTHR33254:SF4">
    <property type="entry name" value="4-HYDROXY-4-METHYL-2-OXOGLUTARATE ALDOLASE 3-RELATED"/>
    <property type="match status" value="1"/>
</dbReference>
<dbReference type="InterPro" id="IPR036704">
    <property type="entry name" value="RraA/RraA-like_sf"/>
</dbReference>
<dbReference type="InterPro" id="IPR005493">
    <property type="entry name" value="RraA/RraA-like"/>
</dbReference>
<dbReference type="Gene3D" id="3.50.30.40">
    <property type="entry name" value="Ribonuclease E inhibitor RraA/RraA-like"/>
    <property type="match status" value="1"/>
</dbReference>
<evidence type="ECO:0000256" key="8">
    <source>
        <dbReference type="ARBA" id="ARBA00025046"/>
    </source>
</evidence>
<gene>
    <name evidence="14" type="ORF">H8699_09865</name>
</gene>
<evidence type="ECO:0000256" key="5">
    <source>
        <dbReference type="ARBA" id="ARBA00012213"/>
    </source>
</evidence>
<evidence type="ECO:0000256" key="13">
    <source>
        <dbReference type="PIRSR" id="PIRSR605493-1"/>
    </source>
</evidence>
<comment type="catalytic activity">
    <reaction evidence="12">
        <text>oxaloacetate + H(+) = pyruvate + CO2</text>
        <dbReference type="Rhea" id="RHEA:15641"/>
        <dbReference type="ChEBI" id="CHEBI:15361"/>
        <dbReference type="ChEBI" id="CHEBI:15378"/>
        <dbReference type="ChEBI" id="CHEBI:16452"/>
        <dbReference type="ChEBI" id="CHEBI:16526"/>
        <dbReference type="EC" id="4.1.1.112"/>
    </reaction>
</comment>
<dbReference type="EC" id="4.1.3.17" evidence="5"/>
<feature type="binding site" evidence="13">
    <location>
        <position position="141"/>
    </location>
    <ligand>
        <name>substrate</name>
    </ligand>
</feature>
<comment type="cofactor">
    <cofactor evidence="2">
        <name>a divalent metal cation</name>
        <dbReference type="ChEBI" id="CHEBI:60240"/>
    </cofactor>
</comment>
<dbReference type="EMBL" id="JACRSO010000004">
    <property type="protein sequence ID" value="MBC8529734.1"/>
    <property type="molecule type" value="Genomic_DNA"/>
</dbReference>
<feature type="binding site" evidence="13">
    <location>
        <position position="142"/>
    </location>
    <ligand>
        <name>Mg(2+)</name>
        <dbReference type="ChEBI" id="CHEBI:18420"/>
    </ligand>
</feature>
<comment type="function">
    <text evidence="8">Catalyzes the aldol cleavage of 4-hydroxy-4-methyl-2-oxoglutarate (HMG) into 2 molecules of pyruvate. Also contains a secondary oxaloacetate (OAA) decarboxylase activity due to the common pyruvate enolate transition state formed following C-C bond cleavage in the retro-aldol and decarboxylation reactions.</text>
</comment>
<evidence type="ECO:0000256" key="11">
    <source>
        <dbReference type="ARBA" id="ARBA00032305"/>
    </source>
</evidence>
<name>A0A926D1D7_9FIRM</name>
<comment type="cofactor">
    <cofactor evidence="13">
        <name>Mg(2+)</name>
        <dbReference type="ChEBI" id="CHEBI:18420"/>
    </cofactor>
</comment>
<comment type="catalytic activity">
    <reaction evidence="1">
        <text>4-hydroxy-4-methyl-2-oxoglutarate = 2 pyruvate</text>
        <dbReference type="Rhea" id="RHEA:22748"/>
        <dbReference type="ChEBI" id="CHEBI:15361"/>
        <dbReference type="ChEBI" id="CHEBI:58276"/>
        <dbReference type="EC" id="4.1.3.17"/>
    </reaction>
</comment>
<evidence type="ECO:0000256" key="9">
    <source>
        <dbReference type="ARBA" id="ARBA00029596"/>
    </source>
</evidence>
<evidence type="ECO:0000256" key="2">
    <source>
        <dbReference type="ARBA" id="ARBA00001968"/>
    </source>
</evidence>
<dbReference type="SUPFAM" id="SSF89562">
    <property type="entry name" value="RraA-like"/>
    <property type="match status" value="1"/>
</dbReference>
<dbReference type="GO" id="GO:0047443">
    <property type="term" value="F:4-hydroxy-4-methyl-2-oxoglutarate aldolase activity"/>
    <property type="evidence" value="ECO:0007669"/>
    <property type="project" value="UniProtKB-EC"/>
</dbReference>
<reference evidence="14" key="1">
    <citation type="submission" date="2020-08" db="EMBL/GenBank/DDBJ databases">
        <title>Genome public.</title>
        <authorList>
            <person name="Liu C."/>
            <person name="Sun Q."/>
        </authorList>
    </citation>
    <scope>NUCLEOTIDE SEQUENCE</scope>
    <source>
        <strain evidence="14">NSJ-44</strain>
    </source>
</reference>
<comment type="similarity">
    <text evidence="3">Belongs to the class II aldolase/RraA-like family.</text>
</comment>
<evidence type="ECO:0000256" key="12">
    <source>
        <dbReference type="ARBA" id="ARBA00047973"/>
    </source>
</evidence>
<dbReference type="PANTHER" id="PTHR33254">
    <property type="entry name" value="4-HYDROXY-4-METHYL-2-OXOGLUTARATE ALDOLASE 3-RELATED"/>
    <property type="match status" value="1"/>
</dbReference>
<evidence type="ECO:0000256" key="10">
    <source>
        <dbReference type="ARBA" id="ARBA00030169"/>
    </source>
</evidence>
<keyword evidence="13" id="KW-0460">Magnesium</keyword>
<evidence type="ECO:0000256" key="4">
    <source>
        <dbReference type="ARBA" id="ARBA00011233"/>
    </source>
</evidence>
<evidence type="ECO:0000256" key="7">
    <source>
        <dbReference type="ARBA" id="ARBA00016549"/>
    </source>
</evidence>
<feature type="binding site" evidence="13">
    <location>
        <begin position="119"/>
        <end position="122"/>
    </location>
    <ligand>
        <name>substrate</name>
    </ligand>
</feature>
<comment type="subunit">
    <text evidence="4">Homotrimer.</text>
</comment>
<comment type="caution">
    <text evidence="14">The sequence shown here is derived from an EMBL/GenBank/DDBJ whole genome shotgun (WGS) entry which is preliminary data.</text>
</comment>
<dbReference type="GO" id="GO:0008948">
    <property type="term" value="F:oxaloacetate decarboxylase activity"/>
    <property type="evidence" value="ECO:0007669"/>
    <property type="project" value="UniProtKB-EC"/>
</dbReference>
<dbReference type="RefSeq" id="WP_249285551.1">
    <property type="nucleotide sequence ID" value="NZ_JACRSO010000004.1"/>
</dbReference>
<evidence type="ECO:0000256" key="3">
    <source>
        <dbReference type="ARBA" id="ARBA00008621"/>
    </source>
</evidence>
<evidence type="ECO:0000256" key="6">
    <source>
        <dbReference type="ARBA" id="ARBA00012947"/>
    </source>
</evidence>
<dbReference type="Pfam" id="PF03737">
    <property type="entry name" value="RraA-like"/>
    <property type="match status" value="1"/>
</dbReference>
<dbReference type="Proteomes" id="UP000654279">
    <property type="component" value="Unassembled WGS sequence"/>
</dbReference>
<protein>
    <recommendedName>
        <fullName evidence="7">Putative 4-hydroxy-4-methyl-2-oxoglutarate aldolase</fullName>
        <ecNumber evidence="6">4.1.1.112</ecNumber>
        <ecNumber evidence="5">4.1.3.17</ecNumber>
    </recommendedName>
    <alternativeName>
        <fullName evidence="11">Oxaloacetate decarboxylase</fullName>
    </alternativeName>
    <alternativeName>
        <fullName evidence="9">Regulator of ribonuclease activity homolog</fullName>
    </alternativeName>
    <alternativeName>
        <fullName evidence="10">RraA-like protein</fullName>
    </alternativeName>
</protein>
<organism evidence="14 15">
    <name type="scientific">Luoshenia tenuis</name>
    <dbReference type="NCBI Taxonomy" id="2763654"/>
    <lineage>
        <taxon>Bacteria</taxon>
        <taxon>Bacillati</taxon>
        <taxon>Bacillota</taxon>
        <taxon>Clostridia</taxon>
        <taxon>Christensenellales</taxon>
        <taxon>Christensenellaceae</taxon>
        <taxon>Luoshenia</taxon>
    </lineage>
</organism>
<evidence type="ECO:0000256" key="1">
    <source>
        <dbReference type="ARBA" id="ARBA00001342"/>
    </source>
</evidence>
<sequence>MKNACPQELALLEQLKAYDTPSVTNVVATYPEDKENCLGLYHPWQGQWYTDERLRCMYPELGRRAGFAVTCVYGLPDPGFTRLSFGDLLRAVDAAPGPAVVIVKQNFPQEIKRKNGLLGGNMMTALRSAGAVGVISDGPSRDVDEVRALGLHYMLTGVAPGHGPFALQAVNVPVEVCSMAVSPGEIVHLDENGAVKFPRQALGDVALRLERLAKVEARRQQMLRETSDVEQLARIMAGLYD</sequence>